<name>A0A4R1CI42_9ACTN</name>
<dbReference type="RefSeq" id="WP_131581927.1">
    <property type="nucleotide sequence ID" value="NZ_SJZJ01000004.1"/>
</dbReference>
<proteinExistence type="predicted"/>
<gene>
    <name evidence="1" type="ORF">EPD65_04305</name>
</gene>
<evidence type="ECO:0000313" key="2">
    <source>
        <dbReference type="Proteomes" id="UP000295453"/>
    </source>
</evidence>
<dbReference type="AlphaFoldDB" id="A0A4R1CI42"/>
<dbReference type="Pfam" id="PF14390">
    <property type="entry name" value="DUF4420"/>
    <property type="match status" value="1"/>
</dbReference>
<organism evidence="1 2">
    <name type="scientific">Nocardioides jejuensis</name>
    <dbReference type="NCBI Taxonomy" id="2502782"/>
    <lineage>
        <taxon>Bacteria</taxon>
        <taxon>Bacillati</taxon>
        <taxon>Actinomycetota</taxon>
        <taxon>Actinomycetes</taxon>
        <taxon>Propionibacteriales</taxon>
        <taxon>Nocardioidaceae</taxon>
        <taxon>Nocardioides</taxon>
    </lineage>
</organism>
<dbReference type="Proteomes" id="UP000295453">
    <property type="component" value="Unassembled WGS sequence"/>
</dbReference>
<evidence type="ECO:0000313" key="1">
    <source>
        <dbReference type="EMBL" id="TCJ30427.1"/>
    </source>
</evidence>
<keyword evidence="2" id="KW-1185">Reference proteome</keyword>
<dbReference type="EMBL" id="SJZJ01000004">
    <property type="protein sequence ID" value="TCJ30427.1"/>
    <property type="molecule type" value="Genomic_DNA"/>
</dbReference>
<sequence>MSSVAEHFAMLRLAGLPSGESTLRTRTLPISVAAGPILLGMDGLGQRHLLVPVGDAEVVPDRASRGVVTAERGLVLGDAEHRFLDLSCLSSRLDRPFEQLAEDVLRRITESSDDPRSTVSRTLEDWREMLRAAQKGMSRESIVGLTAELELLASLAAVDPLAAIDAWVGPDNAVHDFKRGSRSIEVKATSAVDPSFVHISNVDQLDPAPVAELLLAVFHLRESPSAPNLEERVEALHGLGVPESLLADRLRAVGYTPRMELAFPDRLEVRSFTVFAVGHSFPSVRSTDIRPDARLSVRGLEYDLVLAGLPDEIPEAEVAAALADWMTA</sequence>
<protein>
    <submittedName>
        <fullName evidence="1">PD-(D/E)XK motif protein</fullName>
    </submittedName>
</protein>
<dbReference type="InterPro" id="IPR025534">
    <property type="entry name" value="DUF4420"/>
</dbReference>
<dbReference type="OrthoDB" id="4854145at2"/>
<reference evidence="1 2" key="1">
    <citation type="submission" date="2019-03" db="EMBL/GenBank/DDBJ databases">
        <authorList>
            <person name="Kim M.K.M."/>
        </authorList>
    </citation>
    <scope>NUCLEOTIDE SEQUENCE [LARGE SCALE GENOMIC DNA]</scope>
    <source>
        <strain evidence="1 2">18JY15-6</strain>
    </source>
</reference>
<comment type="caution">
    <text evidence="1">The sequence shown here is derived from an EMBL/GenBank/DDBJ whole genome shotgun (WGS) entry which is preliminary data.</text>
</comment>
<accession>A0A4R1CI42</accession>